<gene>
    <name evidence="2" type="ORF">P7K49_040659</name>
</gene>
<proteinExistence type="predicted"/>
<sequence>MSASSWQCEVVSSLKGLHRFVNSSQLTADLDGSFPYSHGDWVCFRQVGSAAAAAGATAPGDFLRLVSVAVRVSGSAKPCVVCPRTPNLGGRGTATERCLQISGICTHGSALTRGQFKHRNSTAAYFGISQTVSLSPPSQLTIEAGTLQRKLQGGHRFPAEFLLLPEHPQNPKNSPGESADVQGSSLHVTGGGGTKV</sequence>
<name>A0ABQ9T933_SAGOE</name>
<feature type="region of interest" description="Disordered" evidence="1">
    <location>
        <begin position="165"/>
        <end position="196"/>
    </location>
</feature>
<comment type="caution">
    <text evidence="2">The sequence shown here is derived from an EMBL/GenBank/DDBJ whole genome shotgun (WGS) entry which is preliminary data.</text>
</comment>
<dbReference type="InterPro" id="IPR052231">
    <property type="entry name" value="Rho_GEF_signaling-related"/>
</dbReference>
<protein>
    <submittedName>
        <fullName evidence="2">Uncharacterized protein</fullName>
    </submittedName>
</protein>
<feature type="compositionally biased region" description="Polar residues" evidence="1">
    <location>
        <begin position="170"/>
        <end position="187"/>
    </location>
</feature>
<accession>A0ABQ9T933</accession>
<evidence type="ECO:0000256" key="1">
    <source>
        <dbReference type="SAM" id="MobiDB-lite"/>
    </source>
</evidence>
<organism evidence="2 3">
    <name type="scientific">Saguinus oedipus</name>
    <name type="common">Cotton-top tamarin</name>
    <name type="synonym">Oedipomidas oedipus</name>
    <dbReference type="NCBI Taxonomy" id="9490"/>
    <lineage>
        <taxon>Eukaryota</taxon>
        <taxon>Metazoa</taxon>
        <taxon>Chordata</taxon>
        <taxon>Craniata</taxon>
        <taxon>Vertebrata</taxon>
        <taxon>Euteleostomi</taxon>
        <taxon>Mammalia</taxon>
        <taxon>Eutheria</taxon>
        <taxon>Euarchontoglires</taxon>
        <taxon>Primates</taxon>
        <taxon>Haplorrhini</taxon>
        <taxon>Platyrrhini</taxon>
        <taxon>Cebidae</taxon>
        <taxon>Callitrichinae</taxon>
        <taxon>Saguinus</taxon>
    </lineage>
</organism>
<evidence type="ECO:0000313" key="2">
    <source>
        <dbReference type="EMBL" id="KAK2081260.1"/>
    </source>
</evidence>
<evidence type="ECO:0000313" key="3">
    <source>
        <dbReference type="Proteomes" id="UP001266305"/>
    </source>
</evidence>
<keyword evidence="3" id="KW-1185">Reference proteome</keyword>
<dbReference type="EMBL" id="JASSZA010000363">
    <property type="protein sequence ID" value="KAK2081260.1"/>
    <property type="molecule type" value="Genomic_DNA"/>
</dbReference>
<reference evidence="2 3" key="1">
    <citation type="submission" date="2023-05" db="EMBL/GenBank/DDBJ databases">
        <title>B98-5 Cell Line De Novo Hybrid Assembly: An Optical Mapping Approach.</title>
        <authorList>
            <person name="Kananen K."/>
            <person name="Auerbach J.A."/>
            <person name="Kautto E."/>
            <person name="Blachly J.S."/>
        </authorList>
    </citation>
    <scope>NUCLEOTIDE SEQUENCE [LARGE SCALE GENOMIC DNA]</scope>
    <source>
        <strain evidence="2">B95-8</strain>
        <tissue evidence="2">Cell line</tissue>
    </source>
</reference>
<dbReference type="PANTHER" id="PTHR45845">
    <property type="entry name" value="RHO GUANINE NUCLEOTIDE EXCHANGE FACTOR-RELATED"/>
    <property type="match status" value="1"/>
</dbReference>
<dbReference type="Proteomes" id="UP001266305">
    <property type="component" value="Unassembled WGS sequence"/>
</dbReference>
<dbReference type="PANTHER" id="PTHR45845:SF1">
    <property type="entry name" value="PLECKSTRIN HOMOLOGY AND RHOGEF DOMAIN CONTAINING G4B"/>
    <property type="match status" value="1"/>
</dbReference>